<evidence type="ECO:0000256" key="1">
    <source>
        <dbReference type="ARBA" id="ARBA00001968"/>
    </source>
</evidence>
<comment type="subcellular location">
    <subcellularLocation>
        <location evidence="4">Cytoplasm</location>
    </subcellularLocation>
</comment>
<accession>A0A2J6WQH1</accession>
<evidence type="ECO:0000313" key="6">
    <source>
        <dbReference type="Proteomes" id="UP000242881"/>
    </source>
</evidence>
<dbReference type="EC" id="3.6.1.9" evidence="4"/>
<dbReference type="Proteomes" id="UP000242881">
    <property type="component" value="Unassembled WGS sequence"/>
</dbReference>
<feature type="site" description="Important for substrate specificity" evidence="4">
    <location>
        <position position="13"/>
    </location>
</feature>
<dbReference type="CDD" id="cd00555">
    <property type="entry name" value="Maf"/>
    <property type="match status" value="1"/>
</dbReference>
<dbReference type="InterPro" id="IPR003697">
    <property type="entry name" value="Maf-like"/>
</dbReference>
<evidence type="ECO:0000313" key="5">
    <source>
        <dbReference type="EMBL" id="PMP72499.1"/>
    </source>
</evidence>
<dbReference type="GO" id="GO:0005737">
    <property type="term" value="C:cytoplasm"/>
    <property type="evidence" value="ECO:0007669"/>
    <property type="project" value="UniProtKB-SubCell"/>
</dbReference>
<comment type="caution">
    <text evidence="5">The sequence shown here is derived from an EMBL/GenBank/DDBJ whole genome shotgun (WGS) entry which is preliminary data.</text>
</comment>
<dbReference type="GO" id="GO:0036221">
    <property type="term" value="F:UTP diphosphatase activity"/>
    <property type="evidence" value="ECO:0007669"/>
    <property type="project" value="RHEA"/>
</dbReference>
<evidence type="ECO:0000256" key="2">
    <source>
        <dbReference type="ARBA" id="ARBA00022801"/>
    </source>
</evidence>
<comment type="function">
    <text evidence="4">Nucleoside triphosphate pyrophosphatase that hydrolyzes dTTP and UTP. May have a dual role in cell division arrest and in preventing the incorporation of modified nucleotides into cellular nucleic acids.</text>
</comment>
<comment type="catalytic activity">
    <reaction evidence="4">
        <text>dTTP + H2O = dTMP + diphosphate + H(+)</text>
        <dbReference type="Rhea" id="RHEA:28534"/>
        <dbReference type="ChEBI" id="CHEBI:15377"/>
        <dbReference type="ChEBI" id="CHEBI:15378"/>
        <dbReference type="ChEBI" id="CHEBI:33019"/>
        <dbReference type="ChEBI" id="CHEBI:37568"/>
        <dbReference type="ChEBI" id="CHEBI:63528"/>
        <dbReference type="EC" id="3.6.1.9"/>
    </reaction>
</comment>
<keyword evidence="3 4" id="KW-0546">Nucleotide metabolism</keyword>
<keyword evidence="2 4" id="KW-0378">Hydrolase</keyword>
<name>A0A2J6WQH1_9BACT</name>
<feature type="site" description="Important for substrate specificity" evidence="4">
    <location>
        <position position="155"/>
    </location>
</feature>
<organism evidence="5 6">
    <name type="scientific">Calditerrivibrio nitroreducens</name>
    <dbReference type="NCBI Taxonomy" id="477976"/>
    <lineage>
        <taxon>Bacteria</taxon>
        <taxon>Pseudomonadati</taxon>
        <taxon>Deferribacterota</taxon>
        <taxon>Deferribacteres</taxon>
        <taxon>Deferribacterales</taxon>
        <taxon>Calditerrivibrionaceae</taxon>
    </lineage>
</organism>
<dbReference type="SUPFAM" id="SSF52972">
    <property type="entry name" value="ITPase-like"/>
    <property type="match status" value="1"/>
</dbReference>
<dbReference type="PANTHER" id="PTHR43213">
    <property type="entry name" value="BIFUNCTIONAL DTTP/UTP PYROPHOSPHATASE/METHYLTRANSFERASE PROTEIN-RELATED"/>
    <property type="match status" value="1"/>
</dbReference>
<reference evidence="5 6" key="1">
    <citation type="submission" date="2018-01" db="EMBL/GenBank/DDBJ databases">
        <title>Metagenomic assembled genomes from two thermal pools in the Uzon Caldera, Kamchatka, Russia.</title>
        <authorList>
            <person name="Wilkins L."/>
            <person name="Ettinger C."/>
        </authorList>
    </citation>
    <scope>NUCLEOTIDE SEQUENCE [LARGE SCALE GENOMIC DNA]</scope>
    <source>
        <strain evidence="5">ZAV-05</strain>
    </source>
</reference>
<evidence type="ECO:0000256" key="4">
    <source>
        <dbReference type="HAMAP-Rule" id="MF_00528"/>
    </source>
</evidence>
<gene>
    <name evidence="5" type="primary">maf</name>
    <name evidence="5" type="ORF">C0187_01450</name>
</gene>
<dbReference type="NCBIfam" id="TIGR00172">
    <property type="entry name" value="maf"/>
    <property type="match status" value="1"/>
</dbReference>
<dbReference type="AlphaFoldDB" id="A0A2J6WQH1"/>
<dbReference type="HAMAP" id="MF_00528">
    <property type="entry name" value="Maf"/>
    <property type="match status" value="1"/>
</dbReference>
<comment type="caution">
    <text evidence="4">Lacks conserved residue(s) required for the propagation of feature annotation.</text>
</comment>
<dbReference type="Gene3D" id="3.90.950.10">
    <property type="match status" value="1"/>
</dbReference>
<comment type="similarity">
    <text evidence="4">Belongs to the Maf family. YhdE subfamily.</text>
</comment>
<dbReference type="PANTHER" id="PTHR43213:SF5">
    <property type="entry name" value="BIFUNCTIONAL DTTP_UTP PYROPHOSPHATASE_METHYLTRANSFERASE PROTEIN-RELATED"/>
    <property type="match status" value="1"/>
</dbReference>
<evidence type="ECO:0000256" key="3">
    <source>
        <dbReference type="ARBA" id="ARBA00023080"/>
    </source>
</evidence>
<dbReference type="GO" id="GO:0036218">
    <property type="term" value="F:dTTP diphosphatase activity"/>
    <property type="evidence" value="ECO:0007669"/>
    <property type="project" value="RHEA"/>
</dbReference>
<keyword evidence="4" id="KW-0963">Cytoplasm</keyword>
<comment type="catalytic activity">
    <reaction evidence="4">
        <text>UTP + H2O = UMP + diphosphate + H(+)</text>
        <dbReference type="Rhea" id="RHEA:29395"/>
        <dbReference type="ChEBI" id="CHEBI:15377"/>
        <dbReference type="ChEBI" id="CHEBI:15378"/>
        <dbReference type="ChEBI" id="CHEBI:33019"/>
        <dbReference type="ChEBI" id="CHEBI:46398"/>
        <dbReference type="ChEBI" id="CHEBI:57865"/>
        <dbReference type="EC" id="3.6.1.9"/>
    </reaction>
</comment>
<proteinExistence type="inferred from homology"/>
<dbReference type="InterPro" id="IPR029001">
    <property type="entry name" value="ITPase-like_fam"/>
</dbReference>
<comment type="cofactor">
    <cofactor evidence="1 4">
        <name>a divalent metal cation</name>
        <dbReference type="ChEBI" id="CHEBI:60240"/>
    </cofactor>
</comment>
<dbReference type="EMBL" id="PNIN01000021">
    <property type="protein sequence ID" value="PMP72499.1"/>
    <property type="molecule type" value="Genomic_DNA"/>
</dbReference>
<feature type="site" description="Important for substrate specificity" evidence="4">
    <location>
        <position position="71"/>
    </location>
</feature>
<dbReference type="GO" id="GO:0009117">
    <property type="term" value="P:nucleotide metabolic process"/>
    <property type="evidence" value="ECO:0007669"/>
    <property type="project" value="UniProtKB-KW"/>
</dbReference>
<dbReference type="Pfam" id="PF02545">
    <property type="entry name" value="Maf"/>
    <property type="match status" value="1"/>
</dbReference>
<dbReference type="PIRSF" id="PIRSF006305">
    <property type="entry name" value="Maf"/>
    <property type="match status" value="1"/>
</dbReference>
<sequence length="198" mass="22642">MYQKIILASGSPRRRELFTRLGINFQYTTSATKEEFNENEPIEQQVMKVAAMKAYDVARIYDEAFIVAADTIVYCENRILGKPRDVKDAQDMLNFLSGKMHEVITGVVVINKNHNIHEQFYDKTEVYFKKLNNEMINWYIDSEEPMDKAGAYAIQGKGSLFVEKIIGNYDTVVGLPVGKLLEVFAKLGIRPYGGFHEI</sequence>
<protein>
    <recommendedName>
        <fullName evidence="4">dTTP/UTP pyrophosphatase</fullName>
        <shortName evidence="4">dTTPase/UTPase</shortName>
        <ecNumber evidence="4">3.6.1.9</ecNumber>
    </recommendedName>
    <alternativeName>
        <fullName evidence="4">Nucleoside triphosphate pyrophosphatase</fullName>
    </alternativeName>
    <alternativeName>
        <fullName evidence="4">Nucleotide pyrophosphatase</fullName>
        <shortName evidence="4">Nucleotide PPase</shortName>
    </alternativeName>
</protein>
<feature type="active site" description="Proton acceptor" evidence="4">
    <location>
        <position position="70"/>
    </location>
</feature>